<feature type="region of interest" description="Disordered" evidence="1">
    <location>
        <begin position="1"/>
        <end position="75"/>
    </location>
</feature>
<feature type="transmembrane region" description="Helical" evidence="2">
    <location>
        <begin position="137"/>
        <end position="158"/>
    </location>
</feature>
<feature type="transmembrane region" description="Helical" evidence="2">
    <location>
        <begin position="222"/>
        <end position="244"/>
    </location>
</feature>
<feature type="transmembrane region" description="Helical" evidence="2">
    <location>
        <begin position="108"/>
        <end position="131"/>
    </location>
</feature>
<feature type="transmembrane region" description="Helical" evidence="2">
    <location>
        <begin position="178"/>
        <end position="202"/>
    </location>
</feature>
<keyword evidence="4" id="KW-1185">Reference proteome</keyword>
<reference evidence="3" key="1">
    <citation type="journal article" date="2021" name="Sci. Rep.">
        <title>Diploid genomic architecture of Nitzschia inconspicua, an elite biomass production diatom.</title>
        <authorList>
            <person name="Oliver A."/>
            <person name="Podell S."/>
            <person name="Pinowska A."/>
            <person name="Traller J.C."/>
            <person name="Smith S.R."/>
            <person name="McClure R."/>
            <person name="Beliaev A."/>
            <person name="Bohutskyi P."/>
            <person name="Hill E.A."/>
            <person name="Rabines A."/>
            <person name="Zheng H."/>
            <person name="Allen L.Z."/>
            <person name="Kuo A."/>
            <person name="Grigoriev I.V."/>
            <person name="Allen A.E."/>
            <person name="Hazlebeck D."/>
            <person name="Allen E.E."/>
        </authorList>
    </citation>
    <scope>NUCLEOTIDE SEQUENCE</scope>
    <source>
        <strain evidence="3">Hildebrandi</strain>
    </source>
</reference>
<proteinExistence type="predicted"/>
<protein>
    <submittedName>
        <fullName evidence="3">Uncharacterized protein</fullName>
    </submittedName>
</protein>
<evidence type="ECO:0000313" key="3">
    <source>
        <dbReference type="EMBL" id="KAG7370880.1"/>
    </source>
</evidence>
<feature type="compositionally biased region" description="Acidic residues" evidence="1">
    <location>
        <begin position="46"/>
        <end position="72"/>
    </location>
</feature>
<dbReference type="Proteomes" id="UP000693970">
    <property type="component" value="Unassembled WGS sequence"/>
</dbReference>
<dbReference type="EMBL" id="JAGRRH010000004">
    <property type="protein sequence ID" value="KAG7370880.1"/>
    <property type="molecule type" value="Genomic_DNA"/>
</dbReference>
<reference evidence="3" key="2">
    <citation type="submission" date="2021-04" db="EMBL/GenBank/DDBJ databases">
        <authorList>
            <person name="Podell S."/>
        </authorList>
    </citation>
    <scope>NUCLEOTIDE SEQUENCE</scope>
    <source>
        <strain evidence="3">Hildebrandi</strain>
    </source>
</reference>
<dbReference type="AlphaFoldDB" id="A0A9K3LYN2"/>
<accession>A0A9K3LYN2</accession>
<keyword evidence="2" id="KW-0472">Membrane</keyword>
<sequence>MANSTAKYSQVAVNGDDDDDDGDHSFEVVVADPNHDDGIEMIGLVGDEEEKEDDEDDENFQDEMEDQNEPDGVDSVAEQSRILRQRFRFDMLEEQLLWNVWNRWEEPALLSIIVTGIMLLPTLILWMYGAFAFVGRFWSLWIFVLPLQLRISVASWYIQSVSTVSFQHRRRLRILCSIMTVLEVTFLLVYQALGKILIMAFFRDADGSIVYEWEREVRFIRIATVLSWIVILSRCAVGLTSMAVRTLKYTYPDTYREWRPTFWTPGRDESFSDSTRAKLLWSFRSFNILVLGFHTLCILSAASHFGPWPIYSLPEDCDPLDDTECGLPFPSFHHMKEDPTTPTGWRVHLRGLPPLRGGIPFHPRFLNELDGFSTMAPMLFYMNGLKEAHEKGDNRKELQGPERIEFSVTAESITLLLDVEEQTLVHHSAEVDYLDPDHPLVLIFPAQPLKHSTHYAVIVIGAMDEFGRKLPKTKGMINVMKSTNSPTRKRWFEKVIPALNRAADWYSFAREPESLQLIFDFVTISEQSQLGTIRTARDKGLDIVSKWNWQEHVDVVSLIDYECCDDCLIARTIHLNLDVPSFLESESRYSFLDHRKLQRRHPVATGRAKALVQIPCSIRNKEQDAKAIVEFGHGLFYNREEVTDHFLQKMANDNGYLMMAMDWRGMSSYDLPIVIKTLIGTPDLFQAVRDNLIQGYVNKLCLQHFSQNGMLDLDAFKFDGNAISTVDDAAPASIFYGISQGGILGAGYISLAGKTKLIDRGILGVPGTPFALVLTRSLDFAGYDTLILFNFYNNRHVRMLLSLVQMAWDPAEASGHRAMPTTEPIPRLLLQAGLGDPVVPTIAAEALARSLGASTLPNTPRAIFGISQAPAASSDGSTLGPDVTLSELLYEREFNSLPLDDRFASENSVHWCVRVDKAFVQQIEEFINTGRVMDPCVEDECRRESAVC</sequence>
<feature type="compositionally biased region" description="Polar residues" evidence="1">
    <location>
        <begin position="1"/>
        <end position="12"/>
    </location>
</feature>
<organism evidence="3 4">
    <name type="scientific">Nitzschia inconspicua</name>
    <dbReference type="NCBI Taxonomy" id="303405"/>
    <lineage>
        <taxon>Eukaryota</taxon>
        <taxon>Sar</taxon>
        <taxon>Stramenopiles</taxon>
        <taxon>Ochrophyta</taxon>
        <taxon>Bacillariophyta</taxon>
        <taxon>Bacillariophyceae</taxon>
        <taxon>Bacillariophycidae</taxon>
        <taxon>Bacillariales</taxon>
        <taxon>Bacillariaceae</taxon>
        <taxon>Nitzschia</taxon>
    </lineage>
</organism>
<evidence type="ECO:0000313" key="4">
    <source>
        <dbReference type="Proteomes" id="UP000693970"/>
    </source>
</evidence>
<dbReference type="OrthoDB" id="189551at2759"/>
<feature type="transmembrane region" description="Helical" evidence="2">
    <location>
        <begin position="286"/>
        <end position="305"/>
    </location>
</feature>
<keyword evidence="2" id="KW-1133">Transmembrane helix</keyword>
<comment type="caution">
    <text evidence="3">The sequence shown here is derived from an EMBL/GenBank/DDBJ whole genome shotgun (WGS) entry which is preliminary data.</text>
</comment>
<keyword evidence="2" id="KW-0812">Transmembrane</keyword>
<name>A0A9K3LYN2_9STRA</name>
<evidence type="ECO:0000256" key="2">
    <source>
        <dbReference type="SAM" id="Phobius"/>
    </source>
</evidence>
<gene>
    <name evidence="3" type="ORF">IV203_019450</name>
</gene>
<evidence type="ECO:0000256" key="1">
    <source>
        <dbReference type="SAM" id="MobiDB-lite"/>
    </source>
</evidence>